<dbReference type="InterPro" id="IPR042301">
    <property type="entry name" value="GH115_sf"/>
</dbReference>
<dbReference type="Gene3D" id="3.30.379.10">
    <property type="entry name" value="Chitobiase/beta-hexosaminidase domain 2-like"/>
    <property type="match status" value="1"/>
</dbReference>
<dbReference type="PANTHER" id="PTHR37842:SF2">
    <property type="entry name" value="GYLCOSYL HYDROLASE 115 C-TERMINAL DOMAIN-CONTAINING PROTEIN"/>
    <property type="match status" value="1"/>
</dbReference>
<dbReference type="InterPro" id="IPR031924">
    <property type="entry name" value="GH115"/>
</dbReference>
<dbReference type="SUPFAM" id="SSF55545">
    <property type="entry name" value="beta-N-acetylhexosaminidase-like domain"/>
    <property type="match status" value="1"/>
</dbReference>
<evidence type="ECO:0000259" key="2">
    <source>
        <dbReference type="Pfam" id="PF17829"/>
    </source>
</evidence>
<dbReference type="GeneID" id="86062484"/>
<feature type="domain" description="Gylcosyl hydrolase 115 C-terminal" evidence="2">
    <location>
        <begin position="780"/>
        <end position="953"/>
    </location>
</feature>
<dbReference type="Proteomes" id="UP000248057">
    <property type="component" value="Unassembled WGS sequence"/>
</dbReference>
<proteinExistence type="predicted"/>
<dbReference type="Pfam" id="PF17829">
    <property type="entry name" value="GH115_C"/>
    <property type="match status" value="1"/>
</dbReference>
<dbReference type="Gene3D" id="2.60.120.1620">
    <property type="match status" value="1"/>
</dbReference>
<name>A0A2V3Y277_9FIRM</name>
<evidence type="ECO:0000313" key="3">
    <source>
        <dbReference type="EMBL" id="PXX51995.1"/>
    </source>
</evidence>
<dbReference type="Pfam" id="PF15979">
    <property type="entry name" value="Glyco_hydro_115"/>
    <property type="match status" value="1"/>
</dbReference>
<dbReference type="AlphaFoldDB" id="A0A2V3Y277"/>
<protein>
    <submittedName>
        <fullName evidence="3">Glycosyl hydrolase family 115 (Putative glucuronidase)</fullName>
    </submittedName>
</protein>
<dbReference type="Gene3D" id="1.20.58.2150">
    <property type="match status" value="1"/>
</dbReference>
<comment type="caution">
    <text evidence="3">The sequence shown here is derived from an EMBL/GenBank/DDBJ whole genome shotgun (WGS) entry which is preliminary data.</text>
</comment>
<dbReference type="Gene3D" id="3.20.20.520">
    <property type="entry name" value="Glycosyl hydrolase family 115"/>
    <property type="match status" value="1"/>
</dbReference>
<keyword evidence="1 3" id="KW-0378">Hydrolase</keyword>
<gene>
    <name evidence="3" type="ORF">DFR60_10880</name>
</gene>
<organism evidence="3 4">
    <name type="scientific">Hungatella effluvii</name>
    <dbReference type="NCBI Taxonomy" id="1096246"/>
    <lineage>
        <taxon>Bacteria</taxon>
        <taxon>Bacillati</taxon>
        <taxon>Bacillota</taxon>
        <taxon>Clostridia</taxon>
        <taxon>Lachnospirales</taxon>
        <taxon>Lachnospiraceae</taxon>
        <taxon>Hungatella</taxon>
    </lineage>
</organism>
<sequence length="957" mass="109640">MATYTLKEWKNGCFTLADQSVRPVIWTDRGEDAGVLRATEDLIADIEAVTGIVPVKGQSADEAAVIIGTIGRCEKVDEMIRTGVLDVSGIAGRWECFQIQVVEEKLLIVGSDRRGTIFGIYDLCEKMGISPWKWWADVKAERMEGVYIDPKKTYISKEPSVKYRGIFINDEYAFDNWAMGQGDKDFVKTYEHIFELLLRLKANTLWPAMHGGSPYFHKNPANAENAGRYGIVIGTSHCEMLLRNNVSEYFEFEKRWEEENSGKTLYKTKLTDSPTPCGYVYVSKNPDTGEVVYNKEFLQDYWKESVERYGRHECIFTMGMRGLHDATWQPVSAETMEEKRGLLEEIIDAQRKLLEEALGNRAEEIPQLFIPYKEMQEIYDSGMRVQEDITLMWTDDNYGYLRRLPEENERGRKGGAGVYYHVGYHGSPNSYIWLSTTPYALIREEMAKAYDYLARNIWIVNVGDLKPAEGRIEYFLNLAYDVDQMREKDLREYLREKAVRDFGLSEEQAEEYADIELIFQQLAYARKPEHFGSGLFQMEAYGDEGLKYMEAYEKLVKRSENLCDALAEEKRPSFYELQLYPLRSCSNTAKKYISADKAVLYYGQDRGGCVGKYSGLSEAAYYGIVKDTKAYHTLLDGRWNLIMDPYQPYFRSRRAVLSNLLYRPSAADLGYARLGVRMEIPHHFSFYGENSRFIDIYNEGSGYIDWSIASDSDFLAFSKEKGCVWQDERVTVSVIWEKVPNGIAEAEITVSGMESDKQIHSRTVSVVVDNRRAGLLPDKTFIEADGYISMEAEHYSIRQSNGTSNWQTEPYLSRNGDSIKLYPNLLEPVECPDQRHCAFVEYRIYVWSAGTFEMDLYRIPTLNESGSMRVAASIDEEAPVVFTGTQAYVNDSDGTDSWGRGVYENTEILTGKIAVQEAGIHVLRVYQMDPGFVLDKIVIYTGERVYSYFGPPESRIV</sequence>
<dbReference type="EMBL" id="QJKD01000008">
    <property type="protein sequence ID" value="PXX51995.1"/>
    <property type="molecule type" value="Genomic_DNA"/>
</dbReference>
<evidence type="ECO:0000256" key="1">
    <source>
        <dbReference type="ARBA" id="ARBA00022801"/>
    </source>
</evidence>
<evidence type="ECO:0000313" key="4">
    <source>
        <dbReference type="Proteomes" id="UP000248057"/>
    </source>
</evidence>
<keyword evidence="4" id="KW-1185">Reference proteome</keyword>
<dbReference type="PANTHER" id="PTHR37842">
    <property type="match status" value="1"/>
</dbReference>
<dbReference type="RefSeq" id="WP_110323812.1">
    <property type="nucleotide sequence ID" value="NZ_QJKD01000008.1"/>
</dbReference>
<accession>A0A2V3Y277</accession>
<dbReference type="GO" id="GO:0016787">
    <property type="term" value="F:hydrolase activity"/>
    <property type="evidence" value="ECO:0007669"/>
    <property type="project" value="UniProtKB-KW"/>
</dbReference>
<reference evidence="3 4" key="1">
    <citation type="submission" date="2018-05" db="EMBL/GenBank/DDBJ databases">
        <title>Genomic Encyclopedia of Type Strains, Phase IV (KMG-IV): sequencing the most valuable type-strain genomes for metagenomic binning, comparative biology and taxonomic classification.</title>
        <authorList>
            <person name="Goeker M."/>
        </authorList>
    </citation>
    <scope>NUCLEOTIDE SEQUENCE [LARGE SCALE GENOMIC DNA]</scope>
    <source>
        <strain evidence="3 4">DSM 24995</strain>
    </source>
</reference>
<dbReference type="GO" id="GO:0005975">
    <property type="term" value="P:carbohydrate metabolic process"/>
    <property type="evidence" value="ECO:0007669"/>
    <property type="project" value="UniProtKB-ARBA"/>
</dbReference>
<dbReference type="InterPro" id="IPR041437">
    <property type="entry name" value="GH115_C"/>
</dbReference>
<dbReference type="InterPro" id="IPR029018">
    <property type="entry name" value="Hex-like_dom2"/>
</dbReference>